<dbReference type="InterPro" id="IPR001236">
    <property type="entry name" value="Lactate/malate_DH_N"/>
</dbReference>
<keyword evidence="3" id="KW-0560">Oxidoreductase</keyword>
<dbReference type="SUPFAM" id="SSF51735">
    <property type="entry name" value="NAD(P)-binding Rossmann-fold domains"/>
    <property type="match status" value="1"/>
</dbReference>
<accession>A0ABQ8ZLT8</accession>
<name>A0ABQ8ZLT8_9ROSI</name>
<feature type="domain" description="Lactate/malate dehydrogenase N-terminal" evidence="5">
    <location>
        <begin position="38"/>
        <end position="93"/>
    </location>
</feature>
<evidence type="ECO:0000256" key="3">
    <source>
        <dbReference type="ARBA" id="ARBA00023002"/>
    </source>
</evidence>
<evidence type="ECO:0000256" key="4">
    <source>
        <dbReference type="ARBA" id="ARBA00023027"/>
    </source>
</evidence>
<gene>
    <name evidence="6" type="ORF">OIU77_016699</name>
</gene>
<protein>
    <recommendedName>
        <fullName evidence="1">malate dehydrogenase</fullName>
        <ecNumber evidence="1">1.1.1.37</ecNumber>
    </recommendedName>
</protein>
<dbReference type="Gene3D" id="3.90.110.10">
    <property type="entry name" value="Lactate dehydrogenase/glycoside hydrolase, family 4, C-terminal"/>
    <property type="match status" value="1"/>
</dbReference>
<keyword evidence="4" id="KW-0520">NAD</keyword>
<dbReference type="EC" id="1.1.1.37" evidence="1"/>
<dbReference type="PANTHER" id="PTHR11540">
    <property type="entry name" value="MALATE AND LACTATE DEHYDROGENASE"/>
    <property type="match status" value="1"/>
</dbReference>
<comment type="caution">
    <text evidence="6">The sequence shown here is derived from an EMBL/GenBank/DDBJ whole genome shotgun (WGS) entry which is preliminary data.</text>
</comment>
<keyword evidence="2" id="KW-0816">Tricarboxylic acid cycle</keyword>
<dbReference type="Pfam" id="PF00056">
    <property type="entry name" value="Ldh_1_N"/>
    <property type="match status" value="1"/>
</dbReference>
<evidence type="ECO:0000313" key="6">
    <source>
        <dbReference type="EMBL" id="KAJ6302662.1"/>
    </source>
</evidence>
<evidence type="ECO:0000256" key="2">
    <source>
        <dbReference type="ARBA" id="ARBA00022532"/>
    </source>
</evidence>
<dbReference type="Gene3D" id="3.40.50.720">
    <property type="entry name" value="NAD(P)-binding Rossmann-like Domain"/>
    <property type="match status" value="1"/>
</dbReference>
<keyword evidence="7" id="KW-1185">Reference proteome</keyword>
<reference evidence="6" key="1">
    <citation type="submission" date="2022-10" db="EMBL/GenBank/DDBJ databases">
        <authorList>
            <person name="Hyden B.L."/>
            <person name="Feng K."/>
            <person name="Yates T."/>
            <person name="Jawdy S."/>
            <person name="Smart L.B."/>
            <person name="Muchero W."/>
        </authorList>
    </citation>
    <scope>NUCLEOTIDE SEQUENCE</scope>
    <source>
        <tissue evidence="6">Shoot tip</tissue>
    </source>
</reference>
<dbReference type="InterPro" id="IPR036291">
    <property type="entry name" value="NAD(P)-bd_dom_sf"/>
</dbReference>
<dbReference type="Proteomes" id="UP001141253">
    <property type="component" value="Chromosome 16"/>
</dbReference>
<evidence type="ECO:0000313" key="7">
    <source>
        <dbReference type="Proteomes" id="UP001141253"/>
    </source>
</evidence>
<sequence>MEKEEEERNSRVAGGIGQPHAMLMKMNPLVSVRGFLGQPQLGNARTGMELVITPAGVSRKPGMTRDDVFDINAGIVRAICEGIAKRFPNEIINLDQQSCGAIVLSITFIYKFSAFSSTISSQTEVLGLHPKEFVVPVVGGHAGVTILPLLSQVS</sequence>
<proteinExistence type="predicted"/>
<reference evidence="6" key="2">
    <citation type="journal article" date="2023" name="Int. J. Mol. Sci.">
        <title>De Novo Assembly and Annotation of 11 Diverse Shrub Willow (Salix) Genomes Reveals Novel Gene Organization in Sex-Linked Regions.</title>
        <authorList>
            <person name="Hyden B."/>
            <person name="Feng K."/>
            <person name="Yates T.B."/>
            <person name="Jawdy S."/>
            <person name="Cereghino C."/>
            <person name="Smart L.B."/>
            <person name="Muchero W."/>
        </authorList>
    </citation>
    <scope>NUCLEOTIDE SEQUENCE</scope>
    <source>
        <tissue evidence="6">Shoot tip</tissue>
    </source>
</reference>
<organism evidence="6 7">
    <name type="scientific">Salix suchowensis</name>
    <dbReference type="NCBI Taxonomy" id="1278906"/>
    <lineage>
        <taxon>Eukaryota</taxon>
        <taxon>Viridiplantae</taxon>
        <taxon>Streptophyta</taxon>
        <taxon>Embryophyta</taxon>
        <taxon>Tracheophyta</taxon>
        <taxon>Spermatophyta</taxon>
        <taxon>Magnoliopsida</taxon>
        <taxon>eudicotyledons</taxon>
        <taxon>Gunneridae</taxon>
        <taxon>Pentapetalae</taxon>
        <taxon>rosids</taxon>
        <taxon>fabids</taxon>
        <taxon>Malpighiales</taxon>
        <taxon>Salicaceae</taxon>
        <taxon>Saliceae</taxon>
        <taxon>Salix</taxon>
    </lineage>
</organism>
<dbReference type="PANTHER" id="PTHR11540:SF52">
    <property type="entry name" value="MALATE DEHYDROGENASE 2, PEROXISOMAL"/>
    <property type="match status" value="1"/>
</dbReference>
<dbReference type="EMBL" id="JAPFFI010000027">
    <property type="protein sequence ID" value="KAJ6302662.1"/>
    <property type="molecule type" value="Genomic_DNA"/>
</dbReference>
<evidence type="ECO:0000259" key="5">
    <source>
        <dbReference type="Pfam" id="PF00056"/>
    </source>
</evidence>
<dbReference type="InterPro" id="IPR015955">
    <property type="entry name" value="Lactate_DH/Glyco_Ohase_4_C"/>
</dbReference>
<evidence type="ECO:0000256" key="1">
    <source>
        <dbReference type="ARBA" id="ARBA00012995"/>
    </source>
</evidence>